<feature type="chain" id="PRO_5002261687" evidence="1">
    <location>
        <begin position="22"/>
        <end position="52"/>
    </location>
</feature>
<organism evidence="2">
    <name type="scientific">Oryza barthii</name>
    <dbReference type="NCBI Taxonomy" id="65489"/>
    <lineage>
        <taxon>Eukaryota</taxon>
        <taxon>Viridiplantae</taxon>
        <taxon>Streptophyta</taxon>
        <taxon>Embryophyta</taxon>
        <taxon>Tracheophyta</taxon>
        <taxon>Spermatophyta</taxon>
        <taxon>Magnoliopsida</taxon>
        <taxon>Liliopsida</taxon>
        <taxon>Poales</taxon>
        <taxon>Poaceae</taxon>
        <taxon>BOP clade</taxon>
        <taxon>Oryzoideae</taxon>
        <taxon>Oryzeae</taxon>
        <taxon>Oryzinae</taxon>
        <taxon>Oryza</taxon>
    </lineage>
</organism>
<feature type="signal peptide" evidence="1">
    <location>
        <begin position="1"/>
        <end position="21"/>
    </location>
</feature>
<dbReference type="Proteomes" id="UP000026960">
    <property type="component" value="Chromosome 1"/>
</dbReference>
<reference evidence="2" key="1">
    <citation type="journal article" date="2009" name="Rice">
        <title>De Novo Next Generation Sequencing of Plant Genomes.</title>
        <authorList>
            <person name="Rounsley S."/>
            <person name="Marri P.R."/>
            <person name="Yu Y."/>
            <person name="He R."/>
            <person name="Sisneros N."/>
            <person name="Goicoechea J.L."/>
            <person name="Lee S.J."/>
            <person name="Angelova A."/>
            <person name="Kudrna D."/>
            <person name="Luo M."/>
            <person name="Affourtit J."/>
            <person name="Desany B."/>
            <person name="Knight J."/>
            <person name="Niazi F."/>
            <person name="Egholm M."/>
            <person name="Wing R.A."/>
        </authorList>
    </citation>
    <scope>NUCLEOTIDE SEQUENCE [LARGE SCALE GENOMIC DNA]</scope>
    <source>
        <strain evidence="2">cv. IRGC 105608</strain>
    </source>
</reference>
<dbReference type="Gramene" id="OBART01G42720.1">
    <property type="protein sequence ID" value="OBART01G42720.1"/>
    <property type="gene ID" value="OBART01G42720"/>
</dbReference>
<keyword evidence="1" id="KW-0732">Signal</keyword>
<name>A0A0D3EY73_9ORYZ</name>
<proteinExistence type="predicted"/>
<sequence>MVRVGAAAAVLVLAAAAAAMAAEPPTDDGAVRVAAGLTKCVSGCGSKNICMD</sequence>
<accession>A0A0D3EY73</accession>
<evidence type="ECO:0000256" key="1">
    <source>
        <dbReference type="SAM" id="SignalP"/>
    </source>
</evidence>
<protein>
    <submittedName>
        <fullName evidence="2">Uncharacterized protein</fullName>
    </submittedName>
</protein>
<dbReference type="AlphaFoldDB" id="A0A0D3EY73"/>
<dbReference type="HOGENOM" id="CLU_3090411_0_0_1"/>
<dbReference type="EnsemblPlants" id="OBART01G42720.1">
    <property type="protein sequence ID" value="OBART01G42720.1"/>
    <property type="gene ID" value="OBART01G42720"/>
</dbReference>
<dbReference type="PaxDb" id="65489-OBART01G42720.1"/>
<evidence type="ECO:0000313" key="3">
    <source>
        <dbReference type="Proteomes" id="UP000026960"/>
    </source>
</evidence>
<reference evidence="2" key="2">
    <citation type="submission" date="2015-03" db="UniProtKB">
        <authorList>
            <consortium name="EnsemblPlants"/>
        </authorList>
    </citation>
    <scope>IDENTIFICATION</scope>
</reference>
<keyword evidence="3" id="KW-1185">Reference proteome</keyword>
<evidence type="ECO:0000313" key="2">
    <source>
        <dbReference type="EnsemblPlants" id="OBART01G42720.1"/>
    </source>
</evidence>